<dbReference type="EMBL" id="FPHC01000031">
    <property type="protein sequence ID" value="SFV54009.1"/>
    <property type="molecule type" value="Genomic_DNA"/>
</dbReference>
<evidence type="ECO:0000259" key="2">
    <source>
        <dbReference type="Pfam" id="PF09335"/>
    </source>
</evidence>
<dbReference type="Pfam" id="PF09335">
    <property type="entry name" value="VTT_dom"/>
    <property type="match status" value="1"/>
</dbReference>
<protein>
    <submittedName>
        <fullName evidence="3">Probable membrane protein YPO3302</fullName>
    </submittedName>
</protein>
<gene>
    <name evidence="3" type="ORF">MNB_SV-6-95</name>
</gene>
<feature type="transmembrane region" description="Helical" evidence="1">
    <location>
        <begin position="116"/>
        <end position="138"/>
    </location>
</feature>
<feature type="domain" description="VTT" evidence="2">
    <location>
        <begin position="37"/>
        <end position="132"/>
    </location>
</feature>
<reference evidence="3" key="1">
    <citation type="submission" date="2016-10" db="EMBL/GenBank/DDBJ databases">
        <authorList>
            <person name="de Groot N.N."/>
        </authorList>
    </citation>
    <scope>NUCLEOTIDE SEQUENCE</scope>
</reference>
<sequence length="142" mass="15651">MSYIFLFFVALMAATILPISSEALLIYYLHDEKSAILLLISAGLGNTLGSIINYYIGKKGSEYLIKNEKISIARLQKSEELFGRYGAYALLLSWVPIIGDPLTLVAGVLHYDIKKFIIVVSIAKFGRYALILSFAPIANSIA</sequence>
<dbReference type="InterPro" id="IPR032816">
    <property type="entry name" value="VTT_dom"/>
</dbReference>
<dbReference type="InterPro" id="IPR051311">
    <property type="entry name" value="DedA_domain"/>
</dbReference>
<dbReference type="AlphaFoldDB" id="A0A1W1BKI6"/>
<evidence type="ECO:0000313" key="3">
    <source>
        <dbReference type="EMBL" id="SFV54009.1"/>
    </source>
</evidence>
<organism evidence="3">
    <name type="scientific">hydrothermal vent metagenome</name>
    <dbReference type="NCBI Taxonomy" id="652676"/>
    <lineage>
        <taxon>unclassified sequences</taxon>
        <taxon>metagenomes</taxon>
        <taxon>ecological metagenomes</taxon>
    </lineage>
</organism>
<keyword evidence="1" id="KW-1133">Transmembrane helix</keyword>
<name>A0A1W1BKI6_9ZZZZ</name>
<dbReference type="PANTHER" id="PTHR42709:SF4">
    <property type="entry name" value="INNER MEMBRANE PROTEIN YQAA"/>
    <property type="match status" value="1"/>
</dbReference>
<feature type="transmembrane region" description="Helical" evidence="1">
    <location>
        <begin position="85"/>
        <end position="109"/>
    </location>
</feature>
<dbReference type="PANTHER" id="PTHR42709">
    <property type="entry name" value="ALKALINE PHOSPHATASE LIKE PROTEIN"/>
    <property type="match status" value="1"/>
</dbReference>
<feature type="transmembrane region" description="Helical" evidence="1">
    <location>
        <begin position="6"/>
        <end position="29"/>
    </location>
</feature>
<feature type="transmembrane region" description="Helical" evidence="1">
    <location>
        <begin position="36"/>
        <end position="56"/>
    </location>
</feature>
<accession>A0A1W1BKI6</accession>
<evidence type="ECO:0000256" key="1">
    <source>
        <dbReference type="SAM" id="Phobius"/>
    </source>
</evidence>
<keyword evidence="1" id="KW-0472">Membrane</keyword>
<keyword evidence="1" id="KW-0812">Transmembrane</keyword>
<proteinExistence type="predicted"/>